<feature type="domain" description="Carbohydrate kinase PfkB" evidence="4">
    <location>
        <begin position="206"/>
        <end position="289"/>
    </location>
</feature>
<evidence type="ECO:0000259" key="4">
    <source>
        <dbReference type="Pfam" id="PF00294"/>
    </source>
</evidence>
<dbReference type="InterPro" id="IPR052700">
    <property type="entry name" value="Carb_kinase_PfkB-like"/>
</dbReference>
<dbReference type="InterPro" id="IPR011611">
    <property type="entry name" value="PfkB_dom"/>
</dbReference>
<dbReference type="AlphaFoldDB" id="A0A8J3X4U8"/>
<evidence type="ECO:0000256" key="1">
    <source>
        <dbReference type="ARBA" id="ARBA00010688"/>
    </source>
</evidence>
<comment type="caution">
    <text evidence="5">The sequence shown here is derived from an EMBL/GenBank/DDBJ whole genome shotgun (WGS) entry which is preliminary data.</text>
</comment>
<keyword evidence="3" id="KW-0418">Kinase</keyword>
<dbReference type="InterPro" id="IPR029056">
    <property type="entry name" value="Ribokinase-like"/>
</dbReference>
<name>A0A8J3X4U8_9ACTN</name>
<dbReference type="Pfam" id="PF00294">
    <property type="entry name" value="PfkB"/>
    <property type="match status" value="1"/>
</dbReference>
<dbReference type="PANTHER" id="PTHR43320:SF3">
    <property type="entry name" value="CARBOHYDRATE KINASE PFKB DOMAIN-CONTAINING PROTEIN"/>
    <property type="match status" value="1"/>
</dbReference>
<dbReference type="PANTHER" id="PTHR43320">
    <property type="entry name" value="SUGAR KINASE"/>
    <property type="match status" value="1"/>
</dbReference>
<evidence type="ECO:0000256" key="2">
    <source>
        <dbReference type="ARBA" id="ARBA00022679"/>
    </source>
</evidence>
<dbReference type="EMBL" id="BOOO01000006">
    <property type="protein sequence ID" value="GII27875.1"/>
    <property type="molecule type" value="Genomic_DNA"/>
</dbReference>
<keyword evidence="2" id="KW-0808">Transferase</keyword>
<evidence type="ECO:0000313" key="5">
    <source>
        <dbReference type="EMBL" id="GII27875.1"/>
    </source>
</evidence>
<gene>
    <name evidence="5" type="ORF">Pmi06nite_13170</name>
</gene>
<proteinExistence type="inferred from homology"/>
<evidence type="ECO:0000313" key="6">
    <source>
        <dbReference type="Proteomes" id="UP000650628"/>
    </source>
</evidence>
<dbReference type="RefSeq" id="WP_203951952.1">
    <property type="nucleotide sequence ID" value="NZ_BOOO01000006.1"/>
</dbReference>
<dbReference type="Gene3D" id="3.40.1190.20">
    <property type="match status" value="1"/>
</dbReference>
<dbReference type="Proteomes" id="UP000650628">
    <property type="component" value="Unassembled WGS sequence"/>
</dbReference>
<dbReference type="SUPFAM" id="SSF53613">
    <property type="entry name" value="Ribokinase-like"/>
    <property type="match status" value="1"/>
</dbReference>
<dbReference type="GO" id="GO:0016301">
    <property type="term" value="F:kinase activity"/>
    <property type="evidence" value="ECO:0007669"/>
    <property type="project" value="UniProtKB-KW"/>
</dbReference>
<dbReference type="PROSITE" id="PS00584">
    <property type="entry name" value="PFKB_KINASES_2"/>
    <property type="match status" value="1"/>
</dbReference>
<evidence type="ECO:0000256" key="3">
    <source>
        <dbReference type="ARBA" id="ARBA00022777"/>
    </source>
</evidence>
<comment type="similarity">
    <text evidence="1">Belongs to the carbohydrate kinase PfkB family.</text>
</comment>
<accession>A0A8J3X4U8</accession>
<reference evidence="5 6" key="1">
    <citation type="submission" date="2021-01" db="EMBL/GenBank/DDBJ databases">
        <title>Whole genome shotgun sequence of Planotetraspora mira NBRC 15435.</title>
        <authorList>
            <person name="Komaki H."/>
            <person name="Tamura T."/>
        </authorList>
    </citation>
    <scope>NUCLEOTIDE SEQUENCE [LARGE SCALE GENOMIC DNA]</scope>
    <source>
        <strain evidence="5 6">NBRC 15435</strain>
    </source>
</reference>
<keyword evidence="6" id="KW-1185">Reference proteome</keyword>
<dbReference type="InterPro" id="IPR002173">
    <property type="entry name" value="Carboh/pur_kinase_PfkB_CS"/>
</dbReference>
<organism evidence="5 6">
    <name type="scientific">Planotetraspora mira</name>
    <dbReference type="NCBI Taxonomy" id="58121"/>
    <lineage>
        <taxon>Bacteria</taxon>
        <taxon>Bacillati</taxon>
        <taxon>Actinomycetota</taxon>
        <taxon>Actinomycetes</taxon>
        <taxon>Streptosporangiales</taxon>
        <taxon>Streptosporangiaceae</taxon>
        <taxon>Planotetraspora</taxon>
    </lineage>
</organism>
<protein>
    <submittedName>
        <fullName evidence="5">Ribokinase</fullName>
    </submittedName>
</protein>
<sequence length="309" mass="32914">MTSKNTSSDHALDVLVVGGTGVDTTVRVPELPLPYADTYPVPPVVDRIGNTGSGVALWCHSMGLRVKLVDLIGEDPQGALVRDHLAGRGVDFAWAPSEAGTRRSVLLVDPDGRRLSLHDPRPADGRRLPRDLYLPALRATRHVHLTIVDFSRHVYADIPGGTTVSTDLHDWDGENDYHRDFAYSSDLVFMSATALGGRREEVMRDIAARGRARVVVCTDGADGCHVLTDGDRIRHFPAQPPPGPVVDTVGAGDAFVSGFLYGRLTGQPPEDCARLGALAGARACTVAGVDGEGPSPGFTARSTITEPVT</sequence>